<dbReference type="HOGENOM" id="CLU_888358_0_0_5"/>
<reference evidence="4 5" key="1">
    <citation type="submission" date="2013-11" db="EMBL/GenBank/DDBJ databases">
        <title>Complete genome sequence of Rhizobium gallicum bv. gallicum R602.</title>
        <authorList>
            <person name="Bustos P."/>
            <person name="Santamaria R.I."/>
            <person name="Lozano L."/>
            <person name="Acosta J.L."/>
            <person name="Ormeno-Orrillo E."/>
            <person name="Rogel M.A."/>
            <person name="Romero D."/>
            <person name="Cevallos M.A."/>
            <person name="Martinez-Romero E."/>
            <person name="Gonzalez V."/>
        </authorList>
    </citation>
    <scope>NUCLEOTIDE SEQUENCE [LARGE SCALE GENOMIC DNA]</scope>
    <source>
        <strain evidence="4 5">R602</strain>
        <plasmid evidence="4 5">pRgalR602c</plasmid>
    </source>
</reference>
<organism evidence="4 5">
    <name type="scientific">Rhizobium gallicum bv. gallicum R602sp</name>
    <dbReference type="NCBI Taxonomy" id="1041138"/>
    <lineage>
        <taxon>Bacteria</taxon>
        <taxon>Pseudomonadati</taxon>
        <taxon>Pseudomonadota</taxon>
        <taxon>Alphaproteobacteria</taxon>
        <taxon>Hyphomicrobiales</taxon>
        <taxon>Rhizobiaceae</taxon>
        <taxon>Rhizobium/Agrobacterium group</taxon>
        <taxon>Rhizobium</taxon>
    </lineage>
</organism>
<evidence type="ECO:0000313" key="4">
    <source>
        <dbReference type="EMBL" id="AJD45369.1"/>
    </source>
</evidence>
<name>A0A0B4XBH7_9HYPH</name>
<dbReference type="Proteomes" id="UP000031368">
    <property type="component" value="Plasmid pRgalR602c"/>
</dbReference>
<gene>
    <name evidence="4" type="ORF">RGR602_PC01342</name>
</gene>
<evidence type="ECO:0000256" key="1">
    <source>
        <dbReference type="ARBA" id="ARBA00022679"/>
    </source>
</evidence>
<dbReference type="GO" id="GO:0016747">
    <property type="term" value="F:acyltransferase activity, transferring groups other than amino-acyl groups"/>
    <property type="evidence" value="ECO:0007669"/>
    <property type="project" value="InterPro"/>
</dbReference>
<dbReference type="InterPro" id="IPR000182">
    <property type="entry name" value="GNAT_dom"/>
</dbReference>
<keyword evidence="1 4" id="KW-0808">Transferase</keyword>
<dbReference type="Pfam" id="PF00583">
    <property type="entry name" value="Acetyltransf_1"/>
    <property type="match status" value="1"/>
</dbReference>
<protein>
    <submittedName>
        <fullName evidence="4">GCN5-related N-acetyltransferase protein</fullName>
    </submittedName>
</protein>
<keyword evidence="2" id="KW-0012">Acyltransferase</keyword>
<dbReference type="AlphaFoldDB" id="A0A0B4XBH7"/>
<evidence type="ECO:0000259" key="3">
    <source>
        <dbReference type="PROSITE" id="PS51186"/>
    </source>
</evidence>
<dbReference type="Gene3D" id="3.40.630.30">
    <property type="match status" value="1"/>
</dbReference>
<keyword evidence="5" id="KW-1185">Reference proteome</keyword>
<proteinExistence type="predicted"/>
<dbReference type="CDD" id="cd04301">
    <property type="entry name" value="NAT_SF"/>
    <property type="match status" value="1"/>
</dbReference>
<geneLocation type="plasmid" evidence="4 5">
    <name>pRgalR602c</name>
</geneLocation>
<dbReference type="InterPro" id="IPR050832">
    <property type="entry name" value="Bact_Acetyltransf"/>
</dbReference>
<dbReference type="PROSITE" id="PS51186">
    <property type="entry name" value="GNAT"/>
    <property type="match status" value="1"/>
</dbReference>
<dbReference type="RefSeq" id="WP_040115600.1">
    <property type="nucleotide sequence ID" value="NZ_CP006880.1"/>
</dbReference>
<dbReference type="EMBL" id="CP006880">
    <property type="protein sequence ID" value="AJD45369.1"/>
    <property type="molecule type" value="Genomic_DNA"/>
</dbReference>
<dbReference type="SUPFAM" id="SSF55729">
    <property type="entry name" value="Acyl-CoA N-acyltransferases (Nat)"/>
    <property type="match status" value="1"/>
</dbReference>
<keyword evidence="4" id="KW-0614">Plasmid</keyword>
<accession>A0A0B4XBH7</accession>
<evidence type="ECO:0000313" key="5">
    <source>
        <dbReference type="Proteomes" id="UP000031368"/>
    </source>
</evidence>
<feature type="domain" description="N-acetyltransferase" evidence="3">
    <location>
        <begin position="8"/>
        <end position="173"/>
    </location>
</feature>
<evidence type="ECO:0000256" key="2">
    <source>
        <dbReference type="ARBA" id="ARBA00023315"/>
    </source>
</evidence>
<dbReference type="PANTHER" id="PTHR43877">
    <property type="entry name" value="AMINOALKYLPHOSPHONATE N-ACETYLTRANSFERASE-RELATED-RELATED"/>
    <property type="match status" value="1"/>
</dbReference>
<dbReference type="KEGG" id="rga:RGR602_PC01342"/>
<sequence length="321" mass="35093">MGTAAPSVAIRALAETDLPEAERIFRLAFGTFLGAPEPETFWSDRDYVRGRWQAPYVTAFAAEVGGELVGSNFATRWGSVGFFGPLTIRPDLWDRGIGARLVEAVTASFDEWGTRHAGLFTFAQSAKHVGLYQKYGYWARFLTAIMSAPVRHNQTEPVRWSRYSDLTEEQKVECLKSCRDLTGALYDGLDLGAEIQAVEAQELGETVLLGDMAGAGLDGFAVCHHGPRSEAGDGACFIKFGTVRPGSAAGETFDNLLHACEALAVAEGMPRLLAGVNMARHEAYRHLVGRGFRTEIQGVTMHRPNEPGYSRAGVFVLDDWR</sequence>
<dbReference type="InterPro" id="IPR016181">
    <property type="entry name" value="Acyl_CoA_acyltransferase"/>
</dbReference>